<dbReference type="AlphaFoldDB" id="A0A9Q0L995"/>
<reference evidence="2" key="1">
    <citation type="submission" date="2022-10" db="EMBL/GenBank/DDBJ databases">
        <title>Novel sulphate-reducing endosymbionts in the free-living metamonad Anaeramoeba.</title>
        <authorList>
            <person name="Jerlstrom-Hultqvist J."/>
            <person name="Cepicka I."/>
            <person name="Gallot-Lavallee L."/>
            <person name="Salas-Leiva D."/>
            <person name="Curtis B.A."/>
            <person name="Zahonova K."/>
            <person name="Pipaliya S."/>
            <person name="Dacks J."/>
            <person name="Roger A.J."/>
        </authorList>
    </citation>
    <scope>NUCLEOTIDE SEQUENCE</scope>
    <source>
        <strain evidence="2">BMAN</strain>
    </source>
</reference>
<proteinExistence type="predicted"/>
<comment type="caution">
    <text evidence="2">The sequence shown here is derived from an EMBL/GenBank/DDBJ whole genome shotgun (WGS) entry which is preliminary data.</text>
</comment>
<dbReference type="GO" id="GO:0046579">
    <property type="term" value="P:positive regulation of Ras protein signal transduction"/>
    <property type="evidence" value="ECO:0007669"/>
    <property type="project" value="TreeGrafter"/>
</dbReference>
<dbReference type="GO" id="GO:0005886">
    <property type="term" value="C:plasma membrane"/>
    <property type="evidence" value="ECO:0007669"/>
    <property type="project" value="TreeGrafter"/>
</dbReference>
<dbReference type="InterPro" id="IPR037474">
    <property type="entry name" value="ScaA"/>
</dbReference>
<feature type="compositionally biased region" description="Basic and acidic residues" evidence="1">
    <location>
        <begin position="273"/>
        <end position="288"/>
    </location>
</feature>
<evidence type="ECO:0000313" key="3">
    <source>
        <dbReference type="Proteomes" id="UP001149090"/>
    </source>
</evidence>
<feature type="compositionally biased region" description="Basic residues" evidence="1">
    <location>
        <begin position="1190"/>
        <end position="1202"/>
    </location>
</feature>
<dbReference type="OrthoDB" id="17150at2759"/>
<dbReference type="PANTHER" id="PTHR37516">
    <property type="entry name" value="SCA1 COMPLEX SCAFFOLD PROTEIN SCAA"/>
    <property type="match status" value="1"/>
</dbReference>
<feature type="region of interest" description="Disordered" evidence="1">
    <location>
        <begin position="1182"/>
        <end position="1202"/>
    </location>
</feature>
<dbReference type="GO" id="GO:1904515">
    <property type="term" value="P:positive regulation of TORC2 signaling"/>
    <property type="evidence" value="ECO:0007669"/>
    <property type="project" value="TreeGrafter"/>
</dbReference>
<gene>
    <name evidence="2" type="ORF">M0811_12521</name>
</gene>
<protein>
    <submittedName>
        <fullName evidence="2">Sca1 complex scaffold protein scaa</fullName>
    </submittedName>
</protein>
<dbReference type="Proteomes" id="UP001149090">
    <property type="component" value="Unassembled WGS sequence"/>
</dbReference>
<evidence type="ECO:0000313" key="2">
    <source>
        <dbReference type="EMBL" id="KAJ5068185.1"/>
    </source>
</evidence>
<evidence type="ECO:0000256" key="1">
    <source>
        <dbReference type="SAM" id="MobiDB-lite"/>
    </source>
</evidence>
<organism evidence="2 3">
    <name type="scientific">Anaeramoeba ignava</name>
    <name type="common">Anaerobic marine amoeba</name>
    <dbReference type="NCBI Taxonomy" id="1746090"/>
    <lineage>
        <taxon>Eukaryota</taxon>
        <taxon>Metamonada</taxon>
        <taxon>Anaeramoebidae</taxon>
        <taxon>Anaeramoeba</taxon>
    </lineage>
</organism>
<accession>A0A9Q0L995</accession>
<keyword evidence="3" id="KW-1185">Reference proteome</keyword>
<name>A0A9Q0L995_ANAIG</name>
<dbReference type="PANTHER" id="PTHR37516:SF1">
    <property type="entry name" value="SCA1 COMPLEX SCAFFOLD PROTEIN SCAA"/>
    <property type="match status" value="1"/>
</dbReference>
<dbReference type="EMBL" id="JAPDFW010000119">
    <property type="protein sequence ID" value="KAJ5068185.1"/>
    <property type="molecule type" value="Genomic_DNA"/>
</dbReference>
<sequence>MSDLDDLINEEINSNIRKFKTIENDYKENQENKENEENKENKENPIKLIPFFVGFNKKYYDIFFNEQNQDLNNSNSNSNSNESENDYQQNLKKYSPKKLNELPEFPQIDKFKTFVEFEQAVLEWKTLSKKYIGFDEITAKSSEIESDRKISFDHRKSSDSSFKYTDKIMNVLDNPEKNSEMINLSSDQEFSEPLPQFLTKKTSILDENDIWKHQLFIPPPEEEFYSSYEEFENAYLNWANLMNNELKIIPPHPKQISELYGIKIQEKKKKQKKEQTENEKSSDPQKEEKKLLENLDNQVSKHWIWIKNFEKYILEFSYITEMNSLKNIQLFYREEIITNENENENENEKNGKNEKLSIGISSNFFQEQNKDLDVQKWKDHKMFQLTNYRIQEFFSQILLKTQSNIRDFRLNSKPLVGVVNGIIPVGGIQKKPESVETNNIHFDIISSSILIRDDINERLRNRSFLLPKKVNGKNVLFEVPKYDIQEKLDLSRIQKDPEYVKNLQNQLIRLDQLHQINSIKFSNNILKFQNQDILFQKQEIHEMIEDLQTLGSESFYKIFKTSIPLDRFSDFISDFAAIQIHEISYSQIIQNFLLEKNFEYVFELFEQTCSFMSQAKISEFLSTFLESQNTLVKIEEFAEKGNVEFIYSFANAMNILEEIPALIFPLNKEMPFYVKNLFKEPTSEIENYIFIHYCLFLIMKKFKNRTQAFTFAGNIDMFLQFIKQFTKKFHEILASKFTQLYSNFITAISSRSFSISCHYTFLLNHLLQVLDPTIFELFTKNNIKIIDDIRILTRSKYSHVQIFCQKIWETMLNNSNWIGFIVNYYSDNFSNIIGDLSFALKSKQNTQKNVVSHNQENQKPQKASLMAILVDNLFEKLFDSKKTNQLFDILSSKLLTPTLFSNLILVLEGFIASKSQNESLVLFSKFIRMIIQSYSEKYLQNMRKDQQMHLTINISKGSIEKILFIISSTPAILDEVKINLVAALNSMMKIDHFFNDIVKLSGFYSTIIDLFRSTTTFGLSFEIWNLFFETIVYHPGFVDVLAQNKQLQFILESISTTSYLPILIIGLKHLDKIFNMAKDEEIRINKFNQPTRITEKNSLKSIEKDLKNFCDFFLDNSLFVKLHMILKKIEGVSQGLIFVNLSSVYHTIANNESCLKIYTQAIKGEQYSLGFKFMNSFYKSSKNKSEKKNPKNRWRRTFSKRK</sequence>
<feature type="region of interest" description="Disordered" evidence="1">
    <location>
        <begin position="269"/>
        <end position="288"/>
    </location>
</feature>
<dbReference type="GO" id="GO:0005829">
    <property type="term" value="C:cytosol"/>
    <property type="evidence" value="ECO:0007669"/>
    <property type="project" value="TreeGrafter"/>
</dbReference>